<dbReference type="GeneID" id="34607960"/>
<dbReference type="Gene3D" id="3.40.50.1110">
    <property type="entry name" value="SGNH hydrolase"/>
    <property type="match status" value="1"/>
</dbReference>
<dbReference type="PANTHER" id="PTHR14209">
    <property type="entry name" value="ISOAMYL ACETATE-HYDROLYZING ESTERASE 1"/>
    <property type="match status" value="1"/>
</dbReference>
<dbReference type="CDD" id="cd01838">
    <property type="entry name" value="Isoamyl_acetate_hydrolase_like"/>
    <property type="match status" value="1"/>
</dbReference>
<dbReference type="InterPro" id="IPR036514">
    <property type="entry name" value="SGNH_hydro_sf"/>
</dbReference>
<feature type="domain" description="SGNH hydrolase-type esterase" evidence="1">
    <location>
        <begin position="18"/>
        <end position="223"/>
    </location>
</feature>
<dbReference type="EMBL" id="KV878336">
    <property type="protein sequence ID" value="OJJ50564.1"/>
    <property type="molecule type" value="Genomic_DNA"/>
</dbReference>
<evidence type="ECO:0000313" key="2">
    <source>
        <dbReference type="EMBL" id="OJJ50564.1"/>
    </source>
</evidence>
<gene>
    <name evidence="2" type="ORF">ASPZODRAFT_126449</name>
</gene>
<dbReference type="PANTHER" id="PTHR14209:SF19">
    <property type="entry name" value="ISOAMYL ACETATE-HYDROLYZING ESTERASE 1 HOMOLOG"/>
    <property type="match status" value="1"/>
</dbReference>
<dbReference type="FunFam" id="3.40.50.1110:FF:000019">
    <property type="entry name" value="GDSL Lipase/Acylhydrolase family protein"/>
    <property type="match status" value="1"/>
</dbReference>
<dbReference type="AlphaFoldDB" id="A0A1L9STW9"/>
<name>A0A1L9STW9_9EURO</name>
<dbReference type="VEuPathDB" id="FungiDB:ASPZODRAFT_126449"/>
<keyword evidence="3" id="KW-1185">Reference proteome</keyword>
<reference evidence="3" key="1">
    <citation type="journal article" date="2017" name="Genome Biol.">
        <title>Comparative genomics reveals high biological diversity and specific adaptations in the industrially and medically important fungal genus Aspergillus.</title>
        <authorList>
            <person name="de Vries R.P."/>
            <person name="Riley R."/>
            <person name="Wiebenga A."/>
            <person name="Aguilar-Osorio G."/>
            <person name="Amillis S."/>
            <person name="Uchima C.A."/>
            <person name="Anderluh G."/>
            <person name="Asadollahi M."/>
            <person name="Askin M."/>
            <person name="Barry K."/>
            <person name="Battaglia E."/>
            <person name="Bayram O."/>
            <person name="Benocci T."/>
            <person name="Braus-Stromeyer S.A."/>
            <person name="Caldana C."/>
            <person name="Canovas D."/>
            <person name="Cerqueira G.C."/>
            <person name="Chen F."/>
            <person name="Chen W."/>
            <person name="Choi C."/>
            <person name="Clum A."/>
            <person name="Dos Santos R.A."/>
            <person name="Damasio A.R."/>
            <person name="Diallinas G."/>
            <person name="Emri T."/>
            <person name="Fekete E."/>
            <person name="Flipphi M."/>
            <person name="Freyberg S."/>
            <person name="Gallo A."/>
            <person name="Gournas C."/>
            <person name="Habgood R."/>
            <person name="Hainaut M."/>
            <person name="Harispe M.L."/>
            <person name="Henrissat B."/>
            <person name="Hilden K.S."/>
            <person name="Hope R."/>
            <person name="Hossain A."/>
            <person name="Karabika E."/>
            <person name="Karaffa L."/>
            <person name="Karanyi Z."/>
            <person name="Krasevec N."/>
            <person name="Kuo A."/>
            <person name="Kusch H."/>
            <person name="LaButti K."/>
            <person name="Lagendijk E.L."/>
            <person name="Lapidus A."/>
            <person name="Levasseur A."/>
            <person name="Lindquist E."/>
            <person name="Lipzen A."/>
            <person name="Logrieco A.F."/>
            <person name="MacCabe A."/>
            <person name="Maekelae M.R."/>
            <person name="Malavazi I."/>
            <person name="Melin P."/>
            <person name="Meyer V."/>
            <person name="Mielnichuk N."/>
            <person name="Miskei M."/>
            <person name="Molnar A.P."/>
            <person name="Mule G."/>
            <person name="Ngan C.Y."/>
            <person name="Orejas M."/>
            <person name="Orosz E."/>
            <person name="Ouedraogo J.P."/>
            <person name="Overkamp K.M."/>
            <person name="Park H.-S."/>
            <person name="Perrone G."/>
            <person name="Piumi F."/>
            <person name="Punt P.J."/>
            <person name="Ram A.F."/>
            <person name="Ramon A."/>
            <person name="Rauscher S."/>
            <person name="Record E."/>
            <person name="Riano-Pachon D.M."/>
            <person name="Robert V."/>
            <person name="Roehrig J."/>
            <person name="Ruller R."/>
            <person name="Salamov A."/>
            <person name="Salih N.S."/>
            <person name="Samson R.A."/>
            <person name="Sandor E."/>
            <person name="Sanguinetti M."/>
            <person name="Schuetze T."/>
            <person name="Sepcic K."/>
            <person name="Shelest E."/>
            <person name="Sherlock G."/>
            <person name="Sophianopoulou V."/>
            <person name="Squina F.M."/>
            <person name="Sun H."/>
            <person name="Susca A."/>
            <person name="Todd R.B."/>
            <person name="Tsang A."/>
            <person name="Unkles S.E."/>
            <person name="van de Wiele N."/>
            <person name="van Rossen-Uffink D."/>
            <person name="Oliveira J.V."/>
            <person name="Vesth T.C."/>
            <person name="Visser J."/>
            <person name="Yu J.-H."/>
            <person name="Zhou M."/>
            <person name="Andersen M.R."/>
            <person name="Archer D.B."/>
            <person name="Baker S.E."/>
            <person name="Benoit I."/>
            <person name="Brakhage A.A."/>
            <person name="Braus G.H."/>
            <person name="Fischer R."/>
            <person name="Frisvad J.C."/>
            <person name="Goldman G.H."/>
            <person name="Houbraken J."/>
            <person name="Oakley B."/>
            <person name="Pocsi I."/>
            <person name="Scazzocchio C."/>
            <person name="Seiboth B."/>
            <person name="vanKuyk P.A."/>
            <person name="Wortman J."/>
            <person name="Dyer P.S."/>
            <person name="Grigoriev I.V."/>
        </authorList>
    </citation>
    <scope>NUCLEOTIDE SEQUENCE [LARGE SCALE GENOMIC DNA]</scope>
    <source>
        <strain evidence="3">CBS 506.65</strain>
    </source>
</reference>
<evidence type="ECO:0000313" key="3">
    <source>
        <dbReference type="Proteomes" id="UP000184188"/>
    </source>
</evidence>
<organism evidence="2 3">
    <name type="scientific">Penicilliopsis zonata CBS 506.65</name>
    <dbReference type="NCBI Taxonomy" id="1073090"/>
    <lineage>
        <taxon>Eukaryota</taxon>
        <taxon>Fungi</taxon>
        <taxon>Dikarya</taxon>
        <taxon>Ascomycota</taxon>
        <taxon>Pezizomycotina</taxon>
        <taxon>Eurotiomycetes</taxon>
        <taxon>Eurotiomycetidae</taxon>
        <taxon>Eurotiales</taxon>
        <taxon>Aspergillaceae</taxon>
        <taxon>Penicilliopsis</taxon>
    </lineage>
</organism>
<dbReference type="InterPro" id="IPR045136">
    <property type="entry name" value="Iah1-like"/>
</dbReference>
<protein>
    <recommendedName>
        <fullName evidence="1">SGNH hydrolase-type esterase domain-containing protein</fullName>
    </recommendedName>
</protein>
<proteinExistence type="predicted"/>
<dbReference type="RefSeq" id="XP_022585074.1">
    <property type="nucleotide sequence ID" value="XM_022721495.1"/>
</dbReference>
<dbReference type="SUPFAM" id="SSF52266">
    <property type="entry name" value="SGNH hydrolase"/>
    <property type="match status" value="1"/>
</dbReference>
<sequence length="256" mass="28695">MSSVTEEGLYQPYDQFILFGDSITEGSSSQELGFAFHAALQDAYRRRLDVINRGFSGYSTAHAIKVFPKFFPRPETATVRFMTIFFGANDACLQGNVQHVPLEDYKRNLRTIIEHPATKAQNPKIIMLTPPPVNEYQLKDFDASKEQPHPSRTASHTKEYADAARQLASELGIPTADIWTAFMTAAGWQQGQPLTGSTELPNNDKLASLLTDGLHFTPAGYQIVYDEVMKTIRAHWPEQTPESLPMIYPGWTEAPK</sequence>
<accession>A0A1L9STW9</accession>
<dbReference type="Pfam" id="PF13472">
    <property type="entry name" value="Lipase_GDSL_2"/>
    <property type="match status" value="1"/>
</dbReference>
<dbReference type="STRING" id="1073090.A0A1L9STW9"/>
<dbReference type="InterPro" id="IPR013830">
    <property type="entry name" value="SGNH_hydro"/>
</dbReference>
<dbReference type="OrthoDB" id="671439at2759"/>
<evidence type="ECO:0000259" key="1">
    <source>
        <dbReference type="Pfam" id="PF13472"/>
    </source>
</evidence>
<dbReference type="Proteomes" id="UP000184188">
    <property type="component" value="Unassembled WGS sequence"/>
</dbReference>